<evidence type="ECO:0000313" key="5">
    <source>
        <dbReference type="EMBL" id="KAG8507214.1"/>
    </source>
</evidence>
<evidence type="ECO:0000256" key="1">
    <source>
        <dbReference type="ARBA" id="ARBA00006700"/>
    </source>
</evidence>
<keyword evidence="3" id="KW-0687">Ribonucleoprotein</keyword>
<dbReference type="PANTHER" id="PTHR11620">
    <property type="entry name" value="60S RIBOSOMAL PROTEIN L23A"/>
    <property type="match status" value="1"/>
</dbReference>
<proteinExistence type="inferred from homology"/>
<comment type="similarity">
    <text evidence="1">Belongs to the universal ribosomal protein uL23 family.</text>
</comment>
<gene>
    <name evidence="5" type="ORF">J0S82_020131</name>
</gene>
<dbReference type="GO" id="GO:0003735">
    <property type="term" value="F:structural constituent of ribosome"/>
    <property type="evidence" value="ECO:0007669"/>
    <property type="project" value="InterPro"/>
</dbReference>
<evidence type="ECO:0000256" key="4">
    <source>
        <dbReference type="SAM" id="MobiDB-lite"/>
    </source>
</evidence>
<accession>A0A8J6A977</accession>
<name>A0A8J6A977_GALPY</name>
<evidence type="ECO:0000256" key="2">
    <source>
        <dbReference type="ARBA" id="ARBA00022980"/>
    </source>
</evidence>
<dbReference type="GO" id="GO:0006412">
    <property type="term" value="P:translation"/>
    <property type="evidence" value="ECO:0007669"/>
    <property type="project" value="InterPro"/>
</dbReference>
<keyword evidence="2 5" id="KW-0689">Ribosomal protein</keyword>
<dbReference type="InterPro" id="IPR012677">
    <property type="entry name" value="Nucleotide-bd_a/b_plait_sf"/>
</dbReference>
<organism evidence="5 6">
    <name type="scientific">Galemys pyrenaicus</name>
    <name type="common">Iberian desman</name>
    <name type="synonym">Pyrenean desman</name>
    <dbReference type="NCBI Taxonomy" id="202257"/>
    <lineage>
        <taxon>Eukaryota</taxon>
        <taxon>Metazoa</taxon>
        <taxon>Chordata</taxon>
        <taxon>Craniata</taxon>
        <taxon>Vertebrata</taxon>
        <taxon>Euteleostomi</taxon>
        <taxon>Mammalia</taxon>
        <taxon>Eutheria</taxon>
        <taxon>Laurasiatheria</taxon>
        <taxon>Eulipotyphla</taxon>
        <taxon>Talpidae</taxon>
        <taxon>Galemys</taxon>
    </lineage>
</organism>
<dbReference type="EMBL" id="JAGFMF010012119">
    <property type="protein sequence ID" value="KAG8507214.1"/>
    <property type="molecule type" value="Genomic_DNA"/>
</dbReference>
<dbReference type="InterPro" id="IPR013025">
    <property type="entry name" value="Ribosomal_uL23-like"/>
</dbReference>
<dbReference type="SUPFAM" id="SSF54189">
    <property type="entry name" value="Ribosomal proteins S24e, L23 and L15e"/>
    <property type="match status" value="1"/>
</dbReference>
<evidence type="ECO:0000313" key="6">
    <source>
        <dbReference type="Proteomes" id="UP000700334"/>
    </source>
</evidence>
<dbReference type="AlphaFoldDB" id="A0A8J6A977"/>
<protein>
    <submittedName>
        <fullName evidence="5">60S ribosomal protein L23a</fullName>
    </submittedName>
</protein>
<reference evidence="5" key="1">
    <citation type="journal article" date="2021" name="Evol. Appl.">
        <title>The genome of the Pyrenean desman and the effects of bottlenecks and inbreeding on the genomic landscape of an endangered species.</title>
        <authorList>
            <person name="Escoda L."/>
            <person name="Castresana J."/>
        </authorList>
    </citation>
    <scope>NUCLEOTIDE SEQUENCE</scope>
    <source>
        <strain evidence="5">IBE-C5619</strain>
    </source>
</reference>
<dbReference type="GO" id="GO:0044391">
    <property type="term" value="C:ribosomal subunit"/>
    <property type="evidence" value="ECO:0007669"/>
    <property type="project" value="UniProtKB-ARBA"/>
</dbReference>
<sequence length="238" mass="25444">MQKTEDKDTLVFMASVKADKHQIKRAVKKLYDIDLAKGIGAMDPSSVSEKRDEACSLGSACEGMTLYFLSAATSGRYLIICRVPITVVVATPSTALRDVPCLGTACFLRSPCRSHFGMHLRTEGSHIALSESRSSTLGPVGTARPYDGGAQMRWEHVQLRCSDDCPCSLVRLVGASDTLARPAARPSRDHEVAGGRASQSVSCRSSAPRCAARRPAEAALHGLHHSAPVHVLGTRGAF</sequence>
<evidence type="ECO:0000256" key="3">
    <source>
        <dbReference type="ARBA" id="ARBA00023274"/>
    </source>
</evidence>
<feature type="region of interest" description="Disordered" evidence="4">
    <location>
        <begin position="181"/>
        <end position="200"/>
    </location>
</feature>
<dbReference type="InterPro" id="IPR012678">
    <property type="entry name" value="Ribosomal_uL23/eL15/eS24_sf"/>
</dbReference>
<keyword evidence="6" id="KW-1185">Reference proteome</keyword>
<dbReference type="Proteomes" id="UP000700334">
    <property type="component" value="Unassembled WGS sequence"/>
</dbReference>
<comment type="caution">
    <text evidence="5">The sequence shown here is derived from an EMBL/GenBank/DDBJ whole genome shotgun (WGS) entry which is preliminary data.</text>
</comment>
<dbReference type="Gene3D" id="3.30.70.330">
    <property type="match status" value="1"/>
</dbReference>